<dbReference type="PROSITE" id="PS51892">
    <property type="entry name" value="SUBTILASE"/>
    <property type="match status" value="1"/>
</dbReference>
<dbReference type="PANTHER" id="PTHR43806:SF11">
    <property type="entry name" value="CEREVISIN-RELATED"/>
    <property type="match status" value="1"/>
</dbReference>
<keyword evidence="3 5" id="KW-0378">Hydrolase</keyword>
<protein>
    <recommendedName>
        <fullName evidence="8">Peptidase S8/S53 domain-containing protein</fullName>
    </recommendedName>
</protein>
<dbReference type="PANTHER" id="PTHR43806">
    <property type="entry name" value="PEPTIDASE S8"/>
    <property type="match status" value="1"/>
</dbReference>
<feature type="compositionally biased region" description="Basic residues" evidence="6">
    <location>
        <begin position="167"/>
        <end position="177"/>
    </location>
</feature>
<keyword evidence="10" id="KW-1185">Reference proteome</keyword>
<name>A0AAV9VPC1_9PEZI</name>
<dbReference type="Pfam" id="PF00082">
    <property type="entry name" value="Peptidase_S8"/>
    <property type="match status" value="1"/>
</dbReference>
<feature type="active site" description="Charge relay system" evidence="5">
    <location>
        <position position="500"/>
    </location>
</feature>
<dbReference type="InterPro" id="IPR036852">
    <property type="entry name" value="Peptidase_S8/S53_dom_sf"/>
</dbReference>
<dbReference type="InterPro" id="IPR022398">
    <property type="entry name" value="Peptidase_S8_His-AS"/>
</dbReference>
<evidence type="ECO:0000256" key="2">
    <source>
        <dbReference type="ARBA" id="ARBA00022670"/>
    </source>
</evidence>
<keyword evidence="7" id="KW-0732">Signal</keyword>
<feature type="domain" description="Peptidase S8/S53" evidence="8">
    <location>
        <begin position="267"/>
        <end position="515"/>
    </location>
</feature>
<feature type="active site" description="Charge relay system" evidence="5">
    <location>
        <position position="312"/>
    </location>
</feature>
<evidence type="ECO:0000256" key="5">
    <source>
        <dbReference type="PROSITE-ProRule" id="PRU01240"/>
    </source>
</evidence>
<dbReference type="InterPro" id="IPR015500">
    <property type="entry name" value="Peptidase_S8_subtilisin-rel"/>
</dbReference>
<feature type="region of interest" description="Disordered" evidence="6">
    <location>
        <begin position="161"/>
        <end position="189"/>
    </location>
</feature>
<feature type="active site" description="Charge relay system" evidence="5">
    <location>
        <position position="276"/>
    </location>
</feature>
<evidence type="ECO:0000256" key="1">
    <source>
        <dbReference type="ARBA" id="ARBA00011073"/>
    </source>
</evidence>
<dbReference type="SUPFAM" id="SSF52743">
    <property type="entry name" value="Subtilisin-like"/>
    <property type="match status" value="1"/>
</dbReference>
<keyword evidence="2 5" id="KW-0645">Protease</keyword>
<dbReference type="InterPro" id="IPR023827">
    <property type="entry name" value="Peptidase_S8_Asp-AS"/>
</dbReference>
<dbReference type="InterPro" id="IPR000209">
    <property type="entry name" value="Peptidase_S8/S53_dom"/>
</dbReference>
<evidence type="ECO:0000259" key="8">
    <source>
        <dbReference type="Pfam" id="PF00082"/>
    </source>
</evidence>
<comment type="caution">
    <text evidence="9">The sequence shown here is derived from an EMBL/GenBank/DDBJ whole genome shotgun (WGS) entry which is preliminary data.</text>
</comment>
<feature type="chain" id="PRO_5043664875" description="Peptidase S8/S53 domain-containing protein" evidence="7">
    <location>
        <begin position="27"/>
        <end position="556"/>
    </location>
</feature>
<evidence type="ECO:0000313" key="10">
    <source>
        <dbReference type="Proteomes" id="UP001370758"/>
    </source>
</evidence>
<evidence type="ECO:0000256" key="3">
    <source>
        <dbReference type="ARBA" id="ARBA00022801"/>
    </source>
</evidence>
<gene>
    <name evidence="9" type="ORF">TWF481_003123</name>
</gene>
<dbReference type="CDD" id="cd00306">
    <property type="entry name" value="Peptidases_S8_S53"/>
    <property type="match status" value="1"/>
</dbReference>
<feature type="signal peptide" evidence="7">
    <location>
        <begin position="1"/>
        <end position="26"/>
    </location>
</feature>
<dbReference type="PROSITE" id="PS00136">
    <property type="entry name" value="SUBTILASE_ASP"/>
    <property type="match status" value="1"/>
</dbReference>
<dbReference type="AlphaFoldDB" id="A0AAV9VPC1"/>
<sequence length="556" mass="61564">MGTSELTKFMNLVAFVLLVIPASVVSETPGAKPALPVISAKVGALVQREVHWVIYFNQAGLQNGDLSWTEECRKHVLPYLSPPKSYSFEVVVDQRSRVGWIFMKFATTDQAALKDFIRVVAYDPGIVPWVRSVDSPYSATREASNFDISSPNAIHQFPWLVPEKPRTGKQKNSSRKRQSAEITRREKSFTTSSEALNAVFDFENQGNVNNTSRHDVNILKRDDVSAKVGRKPATKDLLILSQPPSMIKRYDQMSRVARDYWFYTKIGAGVVVYVIDSGFDPRHPELRKIKVQDWIFPGSLPHDEKSDDISYHGSSVASKIAGGYVGIAPRVEMVIVKAMDGTGALSSLLVADMFRKIRNHIVDVNSDKFCIINISMVWTGLNKVAKEIFMSLLSRNLSKGGVIIVAGAGNGSPQTPISTFPQDLMFDENFRKTYGDRFVVVGGYDVKENIDKIFQSADFVQVSGPSPAAVAVPLQDPYMGRSAIFVKPNSKGLGWRHGTSFSTPAVTAMIAMWISSGVFTVDNVVQGMYDLAYNRTKNGPKALWNGITEEQMANAK</sequence>
<feature type="compositionally biased region" description="Basic and acidic residues" evidence="6">
    <location>
        <begin position="178"/>
        <end position="188"/>
    </location>
</feature>
<dbReference type="EMBL" id="JAVHJL010000013">
    <property type="protein sequence ID" value="KAK6495095.1"/>
    <property type="molecule type" value="Genomic_DNA"/>
</dbReference>
<dbReference type="PRINTS" id="PR00723">
    <property type="entry name" value="SUBTILISIN"/>
</dbReference>
<organism evidence="9 10">
    <name type="scientific">Arthrobotrys musiformis</name>
    <dbReference type="NCBI Taxonomy" id="47236"/>
    <lineage>
        <taxon>Eukaryota</taxon>
        <taxon>Fungi</taxon>
        <taxon>Dikarya</taxon>
        <taxon>Ascomycota</taxon>
        <taxon>Pezizomycotina</taxon>
        <taxon>Orbiliomycetes</taxon>
        <taxon>Orbiliales</taxon>
        <taxon>Orbiliaceae</taxon>
        <taxon>Arthrobotrys</taxon>
    </lineage>
</organism>
<dbReference type="GO" id="GO:0004252">
    <property type="term" value="F:serine-type endopeptidase activity"/>
    <property type="evidence" value="ECO:0007669"/>
    <property type="project" value="UniProtKB-UniRule"/>
</dbReference>
<dbReference type="PROSITE" id="PS00137">
    <property type="entry name" value="SUBTILASE_HIS"/>
    <property type="match status" value="1"/>
</dbReference>
<dbReference type="GO" id="GO:0006508">
    <property type="term" value="P:proteolysis"/>
    <property type="evidence" value="ECO:0007669"/>
    <property type="project" value="UniProtKB-KW"/>
</dbReference>
<keyword evidence="4 5" id="KW-0720">Serine protease</keyword>
<accession>A0AAV9VPC1</accession>
<dbReference type="Gene3D" id="3.40.50.200">
    <property type="entry name" value="Peptidase S8/S53 domain"/>
    <property type="match status" value="1"/>
</dbReference>
<reference evidence="9 10" key="1">
    <citation type="submission" date="2023-08" db="EMBL/GenBank/DDBJ databases">
        <authorList>
            <person name="Palmer J.M."/>
        </authorList>
    </citation>
    <scope>NUCLEOTIDE SEQUENCE [LARGE SCALE GENOMIC DNA]</scope>
    <source>
        <strain evidence="9 10">TWF481</strain>
    </source>
</reference>
<evidence type="ECO:0000256" key="6">
    <source>
        <dbReference type="SAM" id="MobiDB-lite"/>
    </source>
</evidence>
<evidence type="ECO:0000256" key="7">
    <source>
        <dbReference type="SAM" id="SignalP"/>
    </source>
</evidence>
<dbReference type="Proteomes" id="UP001370758">
    <property type="component" value="Unassembled WGS sequence"/>
</dbReference>
<evidence type="ECO:0000313" key="9">
    <source>
        <dbReference type="EMBL" id="KAK6495095.1"/>
    </source>
</evidence>
<comment type="similarity">
    <text evidence="1 5">Belongs to the peptidase S8 family.</text>
</comment>
<proteinExistence type="inferred from homology"/>
<dbReference type="InterPro" id="IPR050131">
    <property type="entry name" value="Peptidase_S8_subtilisin-like"/>
</dbReference>
<evidence type="ECO:0000256" key="4">
    <source>
        <dbReference type="ARBA" id="ARBA00022825"/>
    </source>
</evidence>